<accession>A0A6I1MG17</accession>
<dbReference type="AlphaFoldDB" id="A0A6I1MG17"/>
<comment type="caution">
    <text evidence="7">The sequence shown here is derived from an EMBL/GenBank/DDBJ whole genome shotgun (WGS) entry which is preliminary data.</text>
</comment>
<evidence type="ECO:0000256" key="4">
    <source>
        <dbReference type="ARBA" id="ARBA00022989"/>
    </source>
</evidence>
<evidence type="ECO:0008006" key="9">
    <source>
        <dbReference type="Google" id="ProtNLM"/>
    </source>
</evidence>
<reference evidence="7 8" key="1">
    <citation type="submission" date="2019-10" db="EMBL/GenBank/DDBJ databases">
        <title>The Genome Sequence of Clostridium tarantellae Isolated from Fish Brain.</title>
        <authorList>
            <person name="Bano L."/>
            <person name="Kiel M."/>
            <person name="Sales G."/>
            <person name="Doxey A.C."/>
            <person name="Mansfield M.J."/>
            <person name="Schiavone M."/>
            <person name="Rossetto O."/>
            <person name="Pirazzini M."/>
            <person name="Dobrindt U."/>
            <person name="Montecucco C."/>
        </authorList>
    </citation>
    <scope>NUCLEOTIDE SEQUENCE [LARGE SCALE GENOMIC DNA]</scope>
    <source>
        <strain evidence="7 8">DSM 3997</strain>
    </source>
</reference>
<comment type="subcellular location">
    <subcellularLocation>
        <location evidence="1">Cell membrane</location>
        <topology evidence="1">Multi-pass membrane protein</topology>
    </subcellularLocation>
</comment>
<feature type="transmembrane region" description="Helical" evidence="6">
    <location>
        <begin position="304"/>
        <end position="324"/>
    </location>
</feature>
<feature type="transmembrane region" description="Helical" evidence="6">
    <location>
        <begin position="463"/>
        <end position="485"/>
    </location>
</feature>
<keyword evidence="3 6" id="KW-0812">Transmembrane</keyword>
<feature type="transmembrane region" description="Helical" evidence="6">
    <location>
        <begin position="151"/>
        <end position="173"/>
    </location>
</feature>
<keyword evidence="5 6" id="KW-0472">Membrane</keyword>
<dbReference type="EMBL" id="WHJC01000003">
    <property type="protein sequence ID" value="MPQ42305.1"/>
    <property type="molecule type" value="Genomic_DNA"/>
</dbReference>
<gene>
    <name evidence="7" type="ORF">GBZ86_00805</name>
</gene>
<evidence type="ECO:0000313" key="7">
    <source>
        <dbReference type="EMBL" id="MPQ42305.1"/>
    </source>
</evidence>
<dbReference type="PANTHER" id="PTHR30250">
    <property type="entry name" value="PST FAMILY PREDICTED COLANIC ACID TRANSPORTER"/>
    <property type="match status" value="1"/>
</dbReference>
<feature type="transmembrane region" description="Helical" evidence="6">
    <location>
        <begin position="7"/>
        <end position="26"/>
    </location>
</feature>
<evidence type="ECO:0000256" key="2">
    <source>
        <dbReference type="ARBA" id="ARBA00022475"/>
    </source>
</evidence>
<evidence type="ECO:0000256" key="5">
    <source>
        <dbReference type="ARBA" id="ARBA00023136"/>
    </source>
</evidence>
<evidence type="ECO:0000256" key="6">
    <source>
        <dbReference type="SAM" id="Phobius"/>
    </source>
</evidence>
<name>A0A6I1MG17_9CLOT</name>
<evidence type="ECO:0000256" key="1">
    <source>
        <dbReference type="ARBA" id="ARBA00004651"/>
    </source>
</evidence>
<keyword evidence="8" id="KW-1185">Reference proteome</keyword>
<keyword evidence="2" id="KW-1003">Cell membrane</keyword>
<feature type="transmembrane region" description="Helical" evidence="6">
    <location>
        <begin position="179"/>
        <end position="201"/>
    </location>
</feature>
<dbReference type="GO" id="GO:0005886">
    <property type="term" value="C:plasma membrane"/>
    <property type="evidence" value="ECO:0007669"/>
    <property type="project" value="UniProtKB-SubCell"/>
</dbReference>
<feature type="transmembrane region" description="Helical" evidence="6">
    <location>
        <begin position="118"/>
        <end position="139"/>
    </location>
</feature>
<evidence type="ECO:0000313" key="8">
    <source>
        <dbReference type="Proteomes" id="UP000430345"/>
    </source>
</evidence>
<keyword evidence="4 6" id="KW-1133">Transmembrane helix</keyword>
<feature type="transmembrane region" description="Helical" evidence="6">
    <location>
        <begin position="46"/>
        <end position="69"/>
    </location>
</feature>
<feature type="transmembrane region" description="Helical" evidence="6">
    <location>
        <begin position="435"/>
        <end position="457"/>
    </location>
</feature>
<proteinExistence type="predicted"/>
<dbReference type="PANTHER" id="PTHR30250:SF26">
    <property type="entry name" value="PSMA PROTEIN"/>
    <property type="match status" value="1"/>
</dbReference>
<feature type="transmembrane region" description="Helical" evidence="6">
    <location>
        <begin position="336"/>
        <end position="353"/>
    </location>
</feature>
<feature type="transmembrane region" description="Helical" evidence="6">
    <location>
        <begin position="374"/>
        <end position="391"/>
    </location>
</feature>
<sequence length="506" mass="57601">MRVKNSIKNISISIFSQVVMVFLGFATRKIFLDSLGTEYLGINGVLTNVISMLGLAESGIGISIVYNLYKPLAANDKEKIIALVQLYKKVYGVLAIIIFLLSFIIFPFLKVIIGDKDIPFIGLVYFLFVIKNMISYLNAHKWSLINADQKAYVLAKNNLIFQIVTTLMKIIILVKTNSYILYLLSELIIFCIQNIVNGSIVNKRYPYIKTKTKYAVDKTLQNNIITNTKALFLHNIGTYCVFSTDNLLISAFVNISAVGKYSNYTMIIGQVSGLIYPIIGGISHSVGNLIAIENEEKNYSVFKVMYLINFWIYSCAVIFLYNLLQPFINWWLGEGYLLDNLTFIIILVNYYILGLRGAIGTFKTKAGIFVEDRFFPLIEAVINLVSSIILVKYLGLGGIFLGTTISTLSIVFWNVPRLVYKNVFKIPVRKYFYKYLFYLILTICTGIITTILCNSFFEGYTFLSLVFRGIICIAIPNIVYLLIFFKTEEFKYIKNKIQLSVEELIL</sequence>
<feature type="transmembrane region" description="Helical" evidence="6">
    <location>
        <begin position="90"/>
        <end position="112"/>
    </location>
</feature>
<evidence type="ECO:0000256" key="3">
    <source>
        <dbReference type="ARBA" id="ARBA00022692"/>
    </source>
</evidence>
<dbReference type="InterPro" id="IPR050833">
    <property type="entry name" value="Poly_Biosynth_Transport"/>
</dbReference>
<dbReference type="OrthoDB" id="8609648at2"/>
<feature type="transmembrane region" description="Helical" evidence="6">
    <location>
        <begin position="397"/>
        <end position="415"/>
    </location>
</feature>
<organism evidence="7 8">
    <name type="scientific">Clostridium tarantellae</name>
    <dbReference type="NCBI Taxonomy" id="39493"/>
    <lineage>
        <taxon>Bacteria</taxon>
        <taxon>Bacillati</taxon>
        <taxon>Bacillota</taxon>
        <taxon>Clostridia</taxon>
        <taxon>Eubacteriales</taxon>
        <taxon>Clostridiaceae</taxon>
        <taxon>Clostridium</taxon>
    </lineage>
</organism>
<dbReference type="Proteomes" id="UP000430345">
    <property type="component" value="Unassembled WGS sequence"/>
</dbReference>
<dbReference type="RefSeq" id="WP_152886818.1">
    <property type="nucleotide sequence ID" value="NZ_WHJC01000003.1"/>
</dbReference>
<protein>
    <recommendedName>
        <fullName evidence="9">Oligosaccharide flippase family protein</fullName>
    </recommendedName>
</protein>